<feature type="transmembrane region" description="Helical" evidence="8">
    <location>
        <begin position="22"/>
        <end position="43"/>
    </location>
</feature>
<keyword evidence="4" id="KW-0808">Transferase</keyword>
<feature type="transmembrane region" description="Helical" evidence="8">
    <location>
        <begin position="421"/>
        <end position="438"/>
    </location>
</feature>
<organism evidence="10">
    <name type="scientific">freshwater metagenome</name>
    <dbReference type="NCBI Taxonomy" id="449393"/>
    <lineage>
        <taxon>unclassified sequences</taxon>
        <taxon>metagenomes</taxon>
        <taxon>ecological metagenomes</taxon>
    </lineage>
</organism>
<feature type="domain" description="Glycosyltransferase RgtA/B/C/D-like" evidence="9">
    <location>
        <begin position="88"/>
        <end position="248"/>
    </location>
</feature>
<dbReference type="AlphaFoldDB" id="A0A6J6B029"/>
<dbReference type="PANTHER" id="PTHR33908:SF11">
    <property type="entry name" value="MEMBRANE PROTEIN"/>
    <property type="match status" value="1"/>
</dbReference>
<feature type="transmembrane region" description="Helical" evidence="8">
    <location>
        <begin position="161"/>
        <end position="180"/>
    </location>
</feature>
<dbReference type="Pfam" id="PF13231">
    <property type="entry name" value="PMT_2"/>
    <property type="match status" value="1"/>
</dbReference>
<keyword evidence="2" id="KW-1003">Cell membrane</keyword>
<evidence type="ECO:0000256" key="2">
    <source>
        <dbReference type="ARBA" id="ARBA00022475"/>
    </source>
</evidence>
<keyword evidence="6 8" id="KW-1133">Transmembrane helix</keyword>
<evidence type="ECO:0000256" key="5">
    <source>
        <dbReference type="ARBA" id="ARBA00022692"/>
    </source>
</evidence>
<dbReference type="InterPro" id="IPR038731">
    <property type="entry name" value="RgtA/B/C-like"/>
</dbReference>
<keyword evidence="3" id="KW-0328">Glycosyltransferase</keyword>
<gene>
    <name evidence="10" type="ORF">UFOPK1358_00455</name>
</gene>
<dbReference type="GO" id="GO:0008610">
    <property type="term" value="P:lipid biosynthetic process"/>
    <property type="evidence" value="ECO:0007669"/>
    <property type="project" value="UniProtKB-ARBA"/>
</dbReference>
<evidence type="ECO:0000256" key="7">
    <source>
        <dbReference type="ARBA" id="ARBA00023136"/>
    </source>
</evidence>
<proteinExistence type="predicted"/>
<dbReference type="GO" id="GO:0016763">
    <property type="term" value="F:pentosyltransferase activity"/>
    <property type="evidence" value="ECO:0007669"/>
    <property type="project" value="TreeGrafter"/>
</dbReference>
<feature type="transmembrane region" description="Helical" evidence="8">
    <location>
        <begin position="113"/>
        <end position="130"/>
    </location>
</feature>
<comment type="subcellular location">
    <subcellularLocation>
        <location evidence="1">Cell membrane</location>
        <topology evidence="1">Multi-pass membrane protein</topology>
    </subcellularLocation>
</comment>
<dbReference type="InterPro" id="IPR050297">
    <property type="entry name" value="LipidA_mod_glycosyltrf_83"/>
</dbReference>
<evidence type="ECO:0000259" key="9">
    <source>
        <dbReference type="Pfam" id="PF13231"/>
    </source>
</evidence>
<evidence type="ECO:0000256" key="6">
    <source>
        <dbReference type="ARBA" id="ARBA00022989"/>
    </source>
</evidence>
<keyword evidence="7 8" id="KW-0472">Membrane</keyword>
<evidence type="ECO:0000256" key="8">
    <source>
        <dbReference type="SAM" id="Phobius"/>
    </source>
</evidence>
<evidence type="ECO:0000313" key="10">
    <source>
        <dbReference type="EMBL" id="CAB4532185.1"/>
    </source>
</evidence>
<protein>
    <submittedName>
        <fullName evidence="10">Unannotated protein</fullName>
    </submittedName>
</protein>
<keyword evidence="5 8" id="KW-0812">Transmembrane</keyword>
<dbReference type="GO" id="GO:0005886">
    <property type="term" value="C:plasma membrane"/>
    <property type="evidence" value="ECO:0007669"/>
    <property type="project" value="UniProtKB-SubCell"/>
</dbReference>
<evidence type="ECO:0000256" key="1">
    <source>
        <dbReference type="ARBA" id="ARBA00004651"/>
    </source>
</evidence>
<accession>A0A6J6B029</accession>
<feature type="transmembrane region" description="Helical" evidence="8">
    <location>
        <begin position="371"/>
        <end position="388"/>
    </location>
</feature>
<name>A0A6J6B029_9ZZZZ</name>
<evidence type="ECO:0000256" key="4">
    <source>
        <dbReference type="ARBA" id="ARBA00022679"/>
    </source>
</evidence>
<feature type="transmembrane region" description="Helical" evidence="8">
    <location>
        <begin position="395"/>
        <end position="415"/>
    </location>
</feature>
<feature type="transmembrane region" description="Helical" evidence="8">
    <location>
        <begin position="230"/>
        <end position="249"/>
    </location>
</feature>
<dbReference type="PANTHER" id="PTHR33908">
    <property type="entry name" value="MANNOSYLTRANSFERASE YKCB-RELATED"/>
    <property type="match status" value="1"/>
</dbReference>
<feature type="transmembrane region" description="Helical" evidence="8">
    <location>
        <begin position="136"/>
        <end position="154"/>
    </location>
</feature>
<reference evidence="10" key="1">
    <citation type="submission" date="2020-05" db="EMBL/GenBank/DDBJ databases">
        <authorList>
            <person name="Chiriac C."/>
            <person name="Salcher M."/>
            <person name="Ghai R."/>
            <person name="Kavagutti S V."/>
        </authorList>
    </citation>
    <scope>NUCLEOTIDE SEQUENCE</scope>
</reference>
<evidence type="ECO:0000256" key="3">
    <source>
        <dbReference type="ARBA" id="ARBA00022676"/>
    </source>
</evidence>
<sequence length="461" mass="50098">MSAALASEPTTHELRAGSEKRFLLWLSPILALGFAIRVAFVLIRQSSVQLVTGDAYWYHFQAKLVAEGRGFLNPFDFYKEGIVSQGADHPPGFILVLTVLDWLGIDSAQGQRLAMCALGTVSVAVIAYLGRHLAGSRAGLIAAALAAVYPNLWINDGMLMVETVFILATAVAMLACYRYFKRPNRLDVALLSVALTAAAMTRPEAILLFLLLPVPLVLARRNVALQERALQLAIAACIPILAFAPWVLYNQSRFEDSVLLSTGAGQTLAAGNCDLTFSGPNLGFYDTKCLLAPQIVEPNTEDRSLRDSEYQLIARAYISEHSSELPKVMAARVGRVWHLYRVDQSIGLDGYVEGRAGGAPSEGFFLVREALWAYFVLAPLALFGLYVLHRKGTKIYPLLMQPALVTVVAALTFGITRYRAGAEVTIVVCAAVAINLIATKLFPPRDDQVEPSVAAEQEVSA</sequence>
<dbReference type="EMBL" id="CAEZSF010000027">
    <property type="protein sequence ID" value="CAB4532185.1"/>
    <property type="molecule type" value="Genomic_DNA"/>
</dbReference>